<feature type="domain" description="SnoaL-like" evidence="1">
    <location>
        <begin position="14"/>
        <end position="132"/>
    </location>
</feature>
<protein>
    <recommendedName>
        <fullName evidence="1">SnoaL-like domain-containing protein</fullName>
    </recommendedName>
</protein>
<evidence type="ECO:0000313" key="3">
    <source>
        <dbReference type="Proteomes" id="UP000561459"/>
    </source>
</evidence>
<dbReference type="RefSeq" id="WP_183616029.1">
    <property type="nucleotide sequence ID" value="NZ_JACIDY010000002.1"/>
</dbReference>
<dbReference type="AlphaFoldDB" id="A0A7W6C031"/>
<gene>
    <name evidence="2" type="ORF">GGR39_000844</name>
</gene>
<dbReference type="SUPFAM" id="SSF54427">
    <property type="entry name" value="NTF2-like"/>
    <property type="match status" value="1"/>
</dbReference>
<dbReference type="Gene3D" id="3.10.450.50">
    <property type="match status" value="1"/>
</dbReference>
<dbReference type="InterPro" id="IPR037401">
    <property type="entry name" value="SnoaL-like"/>
</dbReference>
<dbReference type="EMBL" id="JACIDY010000002">
    <property type="protein sequence ID" value="MBB3939204.1"/>
    <property type="molecule type" value="Genomic_DNA"/>
</dbReference>
<evidence type="ECO:0000259" key="1">
    <source>
        <dbReference type="Pfam" id="PF13577"/>
    </source>
</evidence>
<evidence type="ECO:0000313" key="2">
    <source>
        <dbReference type="EMBL" id="MBB3939204.1"/>
    </source>
</evidence>
<name>A0A7W6C031_9SPHN</name>
<accession>A0A7W6C031</accession>
<keyword evidence="3" id="KW-1185">Reference proteome</keyword>
<organism evidence="2 3">
    <name type="scientific">Novosphingobium fluoreni</name>
    <dbReference type="NCBI Taxonomy" id="1391222"/>
    <lineage>
        <taxon>Bacteria</taxon>
        <taxon>Pseudomonadati</taxon>
        <taxon>Pseudomonadota</taxon>
        <taxon>Alphaproteobacteria</taxon>
        <taxon>Sphingomonadales</taxon>
        <taxon>Sphingomonadaceae</taxon>
        <taxon>Novosphingobium</taxon>
    </lineage>
</organism>
<reference evidence="2 3" key="1">
    <citation type="submission" date="2020-08" db="EMBL/GenBank/DDBJ databases">
        <title>Genomic Encyclopedia of Type Strains, Phase IV (KMG-IV): sequencing the most valuable type-strain genomes for metagenomic binning, comparative biology and taxonomic classification.</title>
        <authorList>
            <person name="Goeker M."/>
        </authorList>
    </citation>
    <scope>NUCLEOTIDE SEQUENCE [LARGE SCALE GENOMIC DNA]</scope>
    <source>
        <strain evidence="2 3">DSM 27568</strain>
    </source>
</reference>
<dbReference type="Proteomes" id="UP000561459">
    <property type="component" value="Unassembled WGS sequence"/>
</dbReference>
<comment type="caution">
    <text evidence="2">The sequence shown here is derived from an EMBL/GenBank/DDBJ whole genome shotgun (WGS) entry which is preliminary data.</text>
</comment>
<dbReference type="InterPro" id="IPR032710">
    <property type="entry name" value="NTF2-like_dom_sf"/>
</dbReference>
<dbReference type="Pfam" id="PF13577">
    <property type="entry name" value="SnoaL_4"/>
    <property type="match status" value="1"/>
</dbReference>
<sequence>MSEEMQRLYERVDRLESLDQIRQLPAKYALCVDMRDFDSLVNLFTEDYRVSKTESGRAALKKWYANVLRGSLIGSAHGINGHVIDFESPDLATGLVYSRNDLEHPNVWMHEIMCYLDRYERRDGIWYFQRRTPLYWFQCDALNPPIGGGEAKLRWEGMEWQTGGFHSAFPTWAEFWDGVDHSEEPVRPPAPLFRFINELRRGAGNPKVRIDTSAPKE</sequence>
<proteinExistence type="predicted"/>